<evidence type="ECO:0008006" key="2">
    <source>
        <dbReference type="Google" id="ProtNLM"/>
    </source>
</evidence>
<proteinExistence type="predicted"/>
<dbReference type="PANTHER" id="PTHR12993:SF11">
    <property type="entry name" value="N-ACETYLGLUCOSAMINYL-PHOSPHATIDYLINOSITOL DE-N-ACETYLASE"/>
    <property type="match status" value="1"/>
</dbReference>
<protein>
    <recommendedName>
        <fullName evidence="2">PIG-L family deacetylase</fullName>
    </recommendedName>
</protein>
<dbReference type="Pfam" id="PF02585">
    <property type="entry name" value="PIG-L"/>
    <property type="match status" value="1"/>
</dbReference>
<sequence length="207" mass="23007">VKSLKNEKLLVVAPHSDDEVLGCGGLISKIKKEGGKVFVLIFNLGFEKNDTKESQDKRKQEVKEAMNALKVDDYHLVHEKADDNRDLDVEPLHSLIEIIESTSNVSLEKISPTIVAIPTIFSHHQDHVHVHNACIAALRPISTPVSSVVLSYEAPEHSRWSSSGVFEPNFFVEIDDVIENKIVAFSKYSSQVRPGGRDADSIRSQAK</sequence>
<dbReference type="EMBL" id="UINC01150676">
    <property type="protein sequence ID" value="SVD43850.1"/>
    <property type="molecule type" value="Genomic_DNA"/>
</dbReference>
<feature type="non-terminal residue" evidence="1">
    <location>
        <position position="1"/>
    </location>
</feature>
<dbReference type="SUPFAM" id="SSF102588">
    <property type="entry name" value="LmbE-like"/>
    <property type="match status" value="1"/>
</dbReference>
<gene>
    <name evidence="1" type="ORF">METZ01_LOCUS396704</name>
</gene>
<dbReference type="Gene3D" id="3.40.50.10320">
    <property type="entry name" value="LmbE-like"/>
    <property type="match status" value="1"/>
</dbReference>
<dbReference type="InterPro" id="IPR003737">
    <property type="entry name" value="GlcNAc_PI_deacetylase-related"/>
</dbReference>
<dbReference type="InterPro" id="IPR024078">
    <property type="entry name" value="LmbE-like_dom_sf"/>
</dbReference>
<dbReference type="AlphaFoldDB" id="A0A382VBM3"/>
<accession>A0A382VBM3</accession>
<dbReference type="PANTHER" id="PTHR12993">
    <property type="entry name" value="N-ACETYLGLUCOSAMINYL-PHOSPHATIDYLINOSITOL DE-N-ACETYLASE-RELATED"/>
    <property type="match status" value="1"/>
</dbReference>
<feature type="non-terminal residue" evidence="1">
    <location>
        <position position="207"/>
    </location>
</feature>
<organism evidence="1">
    <name type="scientific">marine metagenome</name>
    <dbReference type="NCBI Taxonomy" id="408172"/>
    <lineage>
        <taxon>unclassified sequences</taxon>
        <taxon>metagenomes</taxon>
        <taxon>ecological metagenomes</taxon>
    </lineage>
</organism>
<dbReference type="GO" id="GO:0016811">
    <property type="term" value="F:hydrolase activity, acting on carbon-nitrogen (but not peptide) bonds, in linear amides"/>
    <property type="evidence" value="ECO:0007669"/>
    <property type="project" value="TreeGrafter"/>
</dbReference>
<reference evidence="1" key="1">
    <citation type="submission" date="2018-05" db="EMBL/GenBank/DDBJ databases">
        <authorList>
            <person name="Lanie J.A."/>
            <person name="Ng W.-L."/>
            <person name="Kazmierczak K.M."/>
            <person name="Andrzejewski T.M."/>
            <person name="Davidsen T.M."/>
            <person name="Wayne K.J."/>
            <person name="Tettelin H."/>
            <person name="Glass J.I."/>
            <person name="Rusch D."/>
            <person name="Podicherti R."/>
            <person name="Tsui H.-C.T."/>
            <person name="Winkler M.E."/>
        </authorList>
    </citation>
    <scope>NUCLEOTIDE SEQUENCE</scope>
</reference>
<name>A0A382VBM3_9ZZZZ</name>
<evidence type="ECO:0000313" key="1">
    <source>
        <dbReference type="EMBL" id="SVD43850.1"/>
    </source>
</evidence>